<dbReference type="PANTHER" id="PTHR13673">
    <property type="entry name" value="ESOPHAGEAL CANCER ASSOCIATED PROTEIN"/>
    <property type="match status" value="1"/>
</dbReference>
<evidence type="ECO:0000256" key="3">
    <source>
        <dbReference type="ARBA" id="ARBA00022448"/>
    </source>
</evidence>
<evidence type="ECO:0000256" key="4">
    <source>
        <dbReference type="ARBA" id="ARBA00022753"/>
    </source>
</evidence>
<keyword evidence="5" id="KW-0653">Protein transport</keyword>
<comment type="similarity">
    <text evidence="2">Belongs to the VPS35L family.</text>
</comment>
<gene>
    <name evidence="6" type="ORF">V6N12_016117</name>
</gene>
<dbReference type="EMBL" id="JBBPBM010000062">
    <property type="protein sequence ID" value="KAK8515811.1"/>
    <property type="molecule type" value="Genomic_DNA"/>
</dbReference>
<dbReference type="PANTHER" id="PTHR13673:SF0">
    <property type="entry name" value="VPS35 ENDOSOMAL PROTEIN-SORTING FACTOR-LIKE"/>
    <property type="match status" value="1"/>
</dbReference>
<dbReference type="Proteomes" id="UP001472677">
    <property type="component" value="Unassembled WGS sequence"/>
</dbReference>
<comment type="subcellular location">
    <subcellularLocation>
        <location evidence="1">Endosome</location>
    </subcellularLocation>
</comment>
<keyword evidence="7" id="KW-1185">Reference proteome</keyword>
<organism evidence="6 7">
    <name type="scientific">Hibiscus sabdariffa</name>
    <name type="common">roselle</name>
    <dbReference type="NCBI Taxonomy" id="183260"/>
    <lineage>
        <taxon>Eukaryota</taxon>
        <taxon>Viridiplantae</taxon>
        <taxon>Streptophyta</taxon>
        <taxon>Embryophyta</taxon>
        <taxon>Tracheophyta</taxon>
        <taxon>Spermatophyta</taxon>
        <taxon>Magnoliopsida</taxon>
        <taxon>eudicotyledons</taxon>
        <taxon>Gunneridae</taxon>
        <taxon>Pentapetalae</taxon>
        <taxon>rosids</taxon>
        <taxon>malvids</taxon>
        <taxon>Malvales</taxon>
        <taxon>Malvaceae</taxon>
        <taxon>Malvoideae</taxon>
        <taxon>Hibiscus</taxon>
    </lineage>
</organism>
<evidence type="ECO:0000256" key="1">
    <source>
        <dbReference type="ARBA" id="ARBA00004177"/>
    </source>
</evidence>
<accession>A0ABR2C8R6</accession>
<keyword evidence="3" id="KW-0813">Transport</keyword>
<evidence type="ECO:0000256" key="2">
    <source>
        <dbReference type="ARBA" id="ARBA00010704"/>
    </source>
</evidence>
<proteinExistence type="inferred from homology"/>
<evidence type="ECO:0000313" key="7">
    <source>
        <dbReference type="Proteomes" id="UP001472677"/>
    </source>
</evidence>
<evidence type="ECO:0000313" key="6">
    <source>
        <dbReference type="EMBL" id="KAK8515811.1"/>
    </source>
</evidence>
<evidence type="ECO:0000256" key="5">
    <source>
        <dbReference type="ARBA" id="ARBA00022927"/>
    </source>
</evidence>
<sequence>MDTSVLNFYPTLFVSIMDVLDMFGDMAWEHNMQKVEFVEDGAKFCSLRENFEASDVSVDAKETCYNWFCKVIVSQYSASVSSGKLVTLGNGGKNRLGHGDVEDKKNFYFGRRFEG</sequence>
<name>A0ABR2C8R6_9ROSI</name>
<protein>
    <submittedName>
        <fullName evidence="6">Uncharacterized protein</fullName>
    </submittedName>
</protein>
<comment type="caution">
    <text evidence="6">The sequence shown here is derived from an EMBL/GenBank/DDBJ whole genome shotgun (WGS) entry which is preliminary data.</text>
</comment>
<dbReference type="InterPro" id="IPR029705">
    <property type="entry name" value="VPS35L"/>
</dbReference>
<reference evidence="6 7" key="1">
    <citation type="journal article" date="2024" name="G3 (Bethesda)">
        <title>Genome assembly of Hibiscus sabdariffa L. provides insights into metabolisms of medicinal natural products.</title>
        <authorList>
            <person name="Kim T."/>
        </authorList>
    </citation>
    <scope>NUCLEOTIDE SEQUENCE [LARGE SCALE GENOMIC DNA]</scope>
    <source>
        <strain evidence="6">TK-2024</strain>
        <tissue evidence="6">Old leaves</tissue>
    </source>
</reference>
<keyword evidence="4" id="KW-0967">Endosome</keyword>